<proteinExistence type="predicted"/>
<reference evidence="2" key="1">
    <citation type="submission" date="2022-11" db="EMBL/GenBank/DDBJ databases">
        <title>Minimal conservation of predation-associated metabolite biosynthetic gene clusters underscores biosynthetic potential of Myxococcota including descriptions for ten novel species: Archangium lansinium sp. nov., Myxococcus landrumus sp. nov., Nannocystis bai.</title>
        <authorList>
            <person name="Ahearne A."/>
            <person name="Stevens C."/>
            <person name="Phillips K."/>
        </authorList>
    </citation>
    <scope>NUCLEOTIDE SEQUENCE</scope>
    <source>
        <strain evidence="2">Na p29</strain>
    </source>
</reference>
<dbReference type="EMBL" id="JAPNKE010000002">
    <property type="protein sequence ID" value="MCY1004421.1"/>
    <property type="molecule type" value="Genomic_DNA"/>
</dbReference>
<sequence>MNALAENTALSPAEAADIAGQIERGYETRMHELAATARTHALEAAEGTGKALLGLSLAMLLGLGAAVGGALVGVHRYQQSPRDGRRRYEGVA</sequence>
<comment type="caution">
    <text evidence="2">The sequence shown here is derived from an EMBL/GenBank/DDBJ whole genome shotgun (WGS) entry which is preliminary data.</text>
</comment>
<organism evidence="2 3">
    <name type="scientific">Nannocystis pusilla</name>
    <dbReference type="NCBI Taxonomy" id="889268"/>
    <lineage>
        <taxon>Bacteria</taxon>
        <taxon>Pseudomonadati</taxon>
        <taxon>Myxococcota</taxon>
        <taxon>Polyangia</taxon>
        <taxon>Nannocystales</taxon>
        <taxon>Nannocystaceae</taxon>
        <taxon>Nannocystis</taxon>
    </lineage>
</organism>
<evidence type="ECO:0000313" key="3">
    <source>
        <dbReference type="Proteomes" id="UP001150924"/>
    </source>
</evidence>
<gene>
    <name evidence="2" type="ORF">OV079_02320</name>
</gene>
<keyword evidence="1" id="KW-0472">Membrane</keyword>
<dbReference type="AlphaFoldDB" id="A0A9X3IUI8"/>
<keyword evidence="3" id="KW-1185">Reference proteome</keyword>
<keyword evidence="1" id="KW-1133">Transmembrane helix</keyword>
<evidence type="ECO:0000256" key="1">
    <source>
        <dbReference type="SAM" id="Phobius"/>
    </source>
</evidence>
<feature type="transmembrane region" description="Helical" evidence="1">
    <location>
        <begin position="52"/>
        <end position="77"/>
    </location>
</feature>
<keyword evidence="1" id="KW-0812">Transmembrane</keyword>
<evidence type="ECO:0000313" key="2">
    <source>
        <dbReference type="EMBL" id="MCY1004421.1"/>
    </source>
</evidence>
<dbReference type="Proteomes" id="UP001150924">
    <property type="component" value="Unassembled WGS sequence"/>
</dbReference>
<protein>
    <submittedName>
        <fullName evidence="2">Uncharacterized protein</fullName>
    </submittedName>
</protein>
<name>A0A9X3IUI8_9BACT</name>
<accession>A0A9X3IUI8</accession>
<dbReference type="RefSeq" id="WP_267765967.1">
    <property type="nucleotide sequence ID" value="NZ_JAPNKE010000002.1"/>
</dbReference>